<evidence type="ECO:0000256" key="1">
    <source>
        <dbReference type="ARBA" id="ARBA00004141"/>
    </source>
</evidence>
<protein>
    <submittedName>
        <fullName evidence="7">ABC transporter permease</fullName>
    </submittedName>
</protein>
<dbReference type="AlphaFoldDB" id="A0A7C1BDG3"/>
<evidence type="ECO:0000256" key="3">
    <source>
        <dbReference type="ARBA" id="ARBA00022989"/>
    </source>
</evidence>
<keyword evidence="2 5" id="KW-0812">Transmembrane</keyword>
<evidence type="ECO:0000256" key="2">
    <source>
        <dbReference type="ARBA" id="ARBA00022692"/>
    </source>
</evidence>
<dbReference type="GO" id="GO:0140359">
    <property type="term" value="F:ABC-type transporter activity"/>
    <property type="evidence" value="ECO:0007669"/>
    <property type="project" value="InterPro"/>
</dbReference>
<dbReference type="PANTHER" id="PTHR43471:SF3">
    <property type="entry name" value="ABC TRANSPORTER PERMEASE PROTEIN NATB"/>
    <property type="match status" value="1"/>
</dbReference>
<keyword evidence="4 5" id="KW-0472">Membrane</keyword>
<evidence type="ECO:0000256" key="4">
    <source>
        <dbReference type="ARBA" id="ARBA00023136"/>
    </source>
</evidence>
<name>A0A7C1BDG3_UNCW3</name>
<dbReference type="GO" id="GO:0016020">
    <property type="term" value="C:membrane"/>
    <property type="evidence" value="ECO:0007669"/>
    <property type="project" value="UniProtKB-SubCell"/>
</dbReference>
<feature type="transmembrane region" description="Helical" evidence="5">
    <location>
        <begin position="23"/>
        <end position="45"/>
    </location>
</feature>
<feature type="domain" description="ABC-2 type transporter transmembrane" evidence="6">
    <location>
        <begin position="21"/>
        <end position="376"/>
    </location>
</feature>
<evidence type="ECO:0000259" key="6">
    <source>
        <dbReference type="Pfam" id="PF12698"/>
    </source>
</evidence>
<proteinExistence type="predicted"/>
<gene>
    <name evidence="7" type="ORF">ENG67_02845</name>
</gene>
<dbReference type="Proteomes" id="UP000885931">
    <property type="component" value="Unassembled WGS sequence"/>
</dbReference>
<comment type="subcellular location">
    <subcellularLocation>
        <location evidence="1">Membrane</location>
        <topology evidence="1">Multi-pass membrane protein</topology>
    </subcellularLocation>
</comment>
<comment type="caution">
    <text evidence="7">The sequence shown here is derived from an EMBL/GenBank/DDBJ whole genome shotgun (WGS) entry which is preliminary data.</text>
</comment>
<sequence length="389" mass="43790">MNLRKSFIVLKKELLNSIRDKRIIYSTFLVPIILPIFMLLPMSLATKKEMKLKEKPSYIAIIGNRDEDLVNFLRKSKRFRFIEIPESPLEAIENEKVHCVLEIEREGERIKARILYDATRDGSRVAMEKLKTALLEYSKEKARQELEKKGLSPEILEAVRVVEKNVVSPSKMGGYVLGMVLGVIIAMVSITGGMVVSIDATAGEKERKTLEVLLASPLTRMELLLGKYLATILFALLSVVLTALSILFIFKLGSEAFAGEFQAIASFPITFQGLLSLILIVIFYIAFMASIALSVGTFARSFREAQNYFTPITLIVVLPVIFLQTLPASPSIEYFYLPIFNVILSTREVFMGTVDPSHLSTTLFANIFFAFLGFRVAYRIFSNEKAITR</sequence>
<dbReference type="PANTHER" id="PTHR43471">
    <property type="entry name" value="ABC TRANSPORTER PERMEASE"/>
    <property type="match status" value="1"/>
</dbReference>
<feature type="transmembrane region" description="Helical" evidence="5">
    <location>
        <begin position="174"/>
        <end position="198"/>
    </location>
</feature>
<feature type="transmembrane region" description="Helical" evidence="5">
    <location>
        <begin position="271"/>
        <end position="296"/>
    </location>
</feature>
<evidence type="ECO:0000313" key="7">
    <source>
        <dbReference type="EMBL" id="HDM90129.1"/>
    </source>
</evidence>
<dbReference type="EMBL" id="DRBW01000110">
    <property type="protein sequence ID" value="HDM90129.1"/>
    <property type="molecule type" value="Genomic_DNA"/>
</dbReference>
<feature type="transmembrane region" description="Helical" evidence="5">
    <location>
        <begin position="308"/>
        <end position="327"/>
    </location>
</feature>
<evidence type="ECO:0000256" key="5">
    <source>
        <dbReference type="SAM" id="Phobius"/>
    </source>
</evidence>
<feature type="transmembrane region" description="Helical" evidence="5">
    <location>
        <begin position="228"/>
        <end position="250"/>
    </location>
</feature>
<organism evidence="7">
    <name type="scientific">candidate division WOR-3 bacterium</name>
    <dbReference type="NCBI Taxonomy" id="2052148"/>
    <lineage>
        <taxon>Bacteria</taxon>
        <taxon>Bacteria division WOR-3</taxon>
    </lineage>
</organism>
<reference evidence="7" key="1">
    <citation type="journal article" date="2020" name="mSystems">
        <title>Genome- and Community-Level Interaction Insights into Carbon Utilization and Element Cycling Functions of Hydrothermarchaeota in Hydrothermal Sediment.</title>
        <authorList>
            <person name="Zhou Z."/>
            <person name="Liu Y."/>
            <person name="Xu W."/>
            <person name="Pan J."/>
            <person name="Luo Z.H."/>
            <person name="Li M."/>
        </authorList>
    </citation>
    <scope>NUCLEOTIDE SEQUENCE [LARGE SCALE GENOMIC DNA]</scope>
    <source>
        <strain evidence="7">HyVt-237</strain>
    </source>
</reference>
<feature type="transmembrane region" description="Helical" evidence="5">
    <location>
        <begin position="363"/>
        <end position="381"/>
    </location>
</feature>
<keyword evidence="3 5" id="KW-1133">Transmembrane helix</keyword>
<accession>A0A7C1BDG3</accession>
<dbReference type="Pfam" id="PF12698">
    <property type="entry name" value="ABC2_membrane_3"/>
    <property type="match status" value="1"/>
</dbReference>
<dbReference type="InterPro" id="IPR013525">
    <property type="entry name" value="ABC2_TM"/>
</dbReference>